<feature type="compositionally biased region" description="Pro residues" evidence="22">
    <location>
        <begin position="561"/>
        <end position="579"/>
    </location>
</feature>
<feature type="region of interest" description="Disordered" evidence="22">
    <location>
        <begin position="978"/>
        <end position="1001"/>
    </location>
</feature>
<dbReference type="FunFam" id="2.10.25.10:FF:000537">
    <property type="entry name" value="Notch 3"/>
    <property type="match status" value="1"/>
</dbReference>
<keyword evidence="5 19" id="KW-0245">EGF-like domain</keyword>
<proteinExistence type="inferred from homology"/>
<evidence type="ECO:0000256" key="16">
    <source>
        <dbReference type="ARBA" id="ARBA00059308"/>
    </source>
</evidence>
<evidence type="ECO:0000256" key="3">
    <source>
        <dbReference type="ARBA" id="ARBA00022525"/>
    </source>
</evidence>
<dbReference type="GO" id="GO:0001501">
    <property type="term" value="P:skeletal system development"/>
    <property type="evidence" value="ECO:0007669"/>
    <property type="project" value="TreeGrafter"/>
</dbReference>
<dbReference type="CDD" id="cd03517">
    <property type="entry name" value="Link_domain_CSPGs_modules_1_3"/>
    <property type="match status" value="1"/>
</dbReference>
<comment type="caution">
    <text evidence="19">Lacks conserved residue(s) required for the propagation of feature annotation.</text>
</comment>
<dbReference type="Gene3D" id="3.10.100.10">
    <property type="entry name" value="Mannose-Binding Protein A, subunit A"/>
    <property type="match status" value="3"/>
</dbReference>
<dbReference type="Gene3D" id="2.10.70.10">
    <property type="entry name" value="Complement Module, domain 1"/>
    <property type="match status" value="1"/>
</dbReference>
<gene>
    <name evidence="29" type="ORF">HJG63_013934</name>
</gene>
<dbReference type="Gene3D" id="2.10.25.10">
    <property type="entry name" value="Laminin"/>
    <property type="match status" value="2"/>
</dbReference>
<keyword evidence="12" id="KW-0654">Proteoglycan</keyword>
<dbReference type="PRINTS" id="PR01265">
    <property type="entry name" value="LINKMODULE"/>
</dbReference>
<evidence type="ECO:0000256" key="22">
    <source>
        <dbReference type="SAM" id="MobiDB-lite"/>
    </source>
</evidence>
<feature type="compositionally biased region" description="Basic and acidic residues" evidence="22">
    <location>
        <begin position="1347"/>
        <end position="1359"/>
    </location>
</feature>
<keyword evidence="14" id="KW-0325">Glycoprotein</keyword>
<feature type="region of interest" description="Disordered" evidence="22">
    <location>
        <begin position="452"/>
        <end position="630"/>
    </location>
</feature>
<evidence type="ECO:0000259" key="25">
    <source>
        <dbReference type="PROSITE" id="PS50041"/>
    </source>
</evidence>
<keyword evidence="10" id="KW-0106">Calcium</keyword>
<dbReference type="SMART" id="SM00445">
    <property type="entry name" value="LINK"/>
    <property type="match status" value="2"/>
</dbReference>
<feature type="disulfide bond" evidence="21">
    <location>
        <begin position="308"/>
        <end position="329"/>
    </location>
</feature>
<dbReference type="InterPro" id="IPR036179">
    <property type="entry name" value="Ig-like_dom_sf"/>
</dbReference>
<dbReference type="InterPro" id="IPR013106">
    <property type="entry name" value="Ig_V-set"/>
</dbReference>
<dbReference type="FunFam" id="2.10.25.10:FF:000006">
    <property type="entry name" value="Versican core protein-like isoform 1"/>
    <property type="match status" value="1"/>
</dbReference>
<name>A0A7J8BSU8_ROUAE</name>
<dbReference type="InterPro" id="IPR007110">
    <property type="entry name" value="Ig-like_dom"/>
</dbReference>
<feature type="domain" description="Link" evidence="28">
    <location>
        <begin position="164"/>
        <end position="259"/>
    </location>
</feature>
<dbReference type="CDD" id="cd00033">
    <property type="entry name" value="CCP"/>
    <property type="match status" value="1"/>
</dbReference>
<evidence type="ECO:0000256" key="11">
    <source>
        <dbReference type="ARBA" id="ARBA00022889"/>
    </source>
</evidence>
<dbReference type="CDD" id="cd03520">
    <property type="entry name" value="Link_domain_CSPGs_modules_2_4"/>
    <property type="match status" value="1"/>
</dbReference>
<dbReference type="Pfam" id="PF07686">
    <property type="entry name" value="V-set"/>
    <property type="match status" value="1"/>
</dbReference>
<feature type="disulfide bond" evidence="19">
    <location>
        <begin position="1072"/>
        <end position="1081"/>
    </location>
</feature>
<evidence type="ECO:0000256" key="8">
    <source>
        <dbReference type="ARBA" id="ARBA00022734"/>
    </source>
</evidence>
<dbReference type="FunFam" id="3.10.100.10:FF:000003">
    <property type="entry name" value="Versican core protein"/>
    <property type="match status" value="1"/>
</dbReference>
<dbReference type="Pfam" id="PF00008">
    <property type="entry name" value="EGF"/>
    <property type="match status" value="2"/>
</dbReference>
<evidence type="ECO:0000256" key="2">
    <source>
        <dbReference type="ARBA" id="ARBA00006838"/>
    </source>
</evidence>
<dbReference type="SMART" id="SM00032">
    <property type="entry name" value="CCP"/>
    <property type="match status" value="1"/>
</dbReference>
<dbReference type="InterPro" id="IPR050691">
    <property type="entry name" value="Hyaluronan_bind_Proteoglycan"/>
</dbReference>
<feature type="domain" description="EGF-like" evidence="24">
    <location>
        <begin position="1084"/>
        <end position="1120"/>
    </location>
</feature>
<dbReference type="Gene3D" id="2.60.40.10">
    <property type="entry name" value="Immunoglobulins"/>
    <property type="match status" value="1"/>
</dbReference>
<feature type="chain" id="PRO_5029808801" description="Neurocan core protein" evidence="23">
    <location>
        <begin position="23"/>
        <end position="1359"/>
    </location>
</feature>
<dbReference type="GO" id="GO:0007155">
    <property type="term" value="P:cell adhesion"/>
    <property type="evidence" value="ECO:0007669"/>
    <property type="project" value="UniProtKB-KW"/>
</dbReference>
<keyword evidence="3" id="KW-0964">Secreted</keyword>
<keyword evidence="9" id="KW-0677">Repeat</keyword>
<accession>A0A7J8BSU8</accession>
<dbReference type="SUPFAM" id="SSF48726">
    <property type="entry name" value="Immunoglobulin"/>
    <property type="match status" value="1"/>
</dbReference>
<evidence type="ECO:0000256" key="19">
    <source>
        <dbReference type="PROSITE-ProRule" id="PRU00076"/>
    </source>
</evidence>
<dbReference type="GO" id="GO:0005615">
    <property type="term" value="C:extracellular space"/>
    <property type="evidence" value="ECO:0007669"/>
    <property type="project" value="TreeGrafter"/>
</dbReference>
<dbReference type="SUPFAM" id="SSF57196">
    <property type="entry name" value="EGF/Laminin"/>
    <property type="match status" value="1"/>
</dbReference>
<dbReference type="PROSITE" id="PS50963">
    <property type="entry name" value="LINK_2"/>
    <property type="match status" value="2"/>
</dbReference>
<dbReference type="SMART" id="SM00181">
    <property type="entry name" value="EGF"/>
    <property type="match status" value="2"/>
</dbReference>
<keyword evidence="8" id="KW-0430">Lectin</keyword>
<feature type="compositionally biased region" description="Basic residues" evidence="22">
    <location>
        <begin position="1313"/>
        <end position="1346"/>
    </location>
</feature>
<dbReference type="InterPro" id="IPR016187">
    <property type="entry name" value="CTDL_fold"/>
</dbReference>
<dbReference type="InterPro" id="IPR018378">
    <property type="entry name" value="C-type_lectin_CS"/>
</dbReference>
<feature type="disulfide bond" evidence="20">
    <location>
        <begin position="1253"/>
        <end position="1296"/>
    </location>
</feature>
<feature type="signal peptide" evidence="23">
    <location>
        <begin position="1"/>
        <end position="22"/>
    </location>
</feature>
<dbReference type="PROSITE" id="PS50923">
    <property type="entry name" value="SUSHI"/>
    <property type="match status" value="1"/>
</dbReference>
<dbReference type="SMART" id="SM00179">
    <property type="entry name" value="EGF_CA"/>
    <property type="match status" value="2"/>
</dbReference>
<feature type="region of interest" description="Disordered" evidence="22">
    <location>
        <begin position="1313"/>
        <end position="1359"/>
    </location>
</feature>
<dbReference type="CDD" id="cd00054">
    <property type="entry name" value="EGF_CA"/>
    <property type="match status" value="2"/>
</dbReference>
<dbReference type="GO" id="GO:0005540">
    <property type="term" value="F:hyaluronic acid binding"/>
    <property type="evidence" value="ECO:0007669"/>
    <property type="project" value="InterPro"/>
</dbReference>
<evidence type="ECO:0000313" key="30">
    <source>
        <dbReference type="Proteomes" id="UP000593571"/>
    </source>
</evidence>
<dbReference type="EMBL" id="JACASE010000016">
    <property type="protein sequence ID" value="KAF6401834.1"/>
    <property type="molecule type" value="Genomic_DNA"/>
</dbReference>
<dbReference type="GO" id="GO:0072534">
    <property type="term" value="C:perineuronal net"/>
    <property type="evidence" value="ECO:0007669"/>
    <property type="project" value="TreeGrafter"/>
</dbReference>
<dbReference type="PROSITE" id="PS50835">
    <property type="entry name" value="IG_LIKE"/>
    <property type="match status" value="1"/>
</dbReference>
<dbReference type="InterPro" id="IPR000436">
    <property type="entry name" value="Sushi_SCR_CCP_dom"/>
</dbReference>
<comment type="similarity">
    <text evidence="2">Belongs to the aggrecan/versican proteoglycan family.</text>
</comment>
<feature type="disulfide bond" evidence="20">
    <location>
        <begin position="1282"/>
        <end position="1309"/>
    </location>
</feature>
<feature type="compositionally biased region" description="Polar residues" evidence="22">
    <location>
        <begin position="1038"/>
        <end position="1047"/>
    </location>
</feature>
<dbReference type="SUPFAM" id="SSF56436">
    <property type="entry name" value="C-type lectin-like"/>
    <property type="match status" value="3"/>
</dbReference>
<feature type="domain" description="C-type lectin" evidence="25">
    <location>
        <begin position="1133"/>
        <end position="1247"/>
    </location>
</feature>
<dbReference type="InterPro" id="IPR001304">
    <property type="entry name" value="C-type_lectin-like"/>
</dbReference>
<protein>
    <recommendedName>
        <fullName evidence="17">Neurocan core protein</fullName>
    </recommendedName>
    <alternativeName>
        <fullName evidence="18">Chondroitin sulfate proteoglycan 3</fullName>
    </alternativeName>
</protein>
<dbReference type="GO" id="GO:0005509">
    <property type="term" value="F:calcium ion binding"/>
    <property type="evidence" value="ECO:0007669"/>
    <property type="project" value="InterPro"/>
</dbReference>
<keyword evidence="6 20" id="KW-0768">Sushi</keyword>
<dbReference type="PROSITE" id="PS00615">
    <property type="entry name" value="C_TYPE_LECTIN_1"/>
    <property type="match status" value="1"/>
</dbReference>
<evidence type="ECO:0000256" key="9">
    <source>
        <dbReference type="ARBA" id="ARBA00022737"/>
    </source>
</evidence>
<dbReference type="GO" id="GO:0030246">
    <property type="term" value="F:carbohydrate binding"/>
    <property type="evidence" value="ECO:0007669"/>
    <property type="project" value="UniProtKB-KW"/>
</dbReference>
<feature type="compositionally biased region" description="Polar residues" evidence="22">
    <location>
        <begin position="799"/>
        <end position="816"/>
    </location>
</feature>
<keyword evidence="15" id="KW-0393">Immunoglobulin domain</keyword>
<dbReference type="GO" id="GO:0002052">
    <property type="term" value="P:positive regulation of neuroblast proliferation"/>
    <property type="evidence" value="ECO:0007669"/>
    <property type="project" value="TreeGrafter"/>
</dbReference>
<feature type="disulfide bond" evidence="19">
    <location>
        <begin position="1110"/>
        <end position="1119"/>
    </location>
</feature>
<feature type="domain" description="Sushi" evidence="27">
    <location>
        <begin position="1251"/>
        <end position="1311"/>
    </location>
</feature>
<keyword evidence="11" id="KW-0130">Cell adhesion</keyword>
<feature type="domain" description="Ig-like" evidence="26">
    <location>
        <begin position="34"/>
        <end position="162"/>
    </location>
</feature>
<dbReference type="PROSITE" id="PS50026">
    <property type="entry name" value="EGF_3"/>
    <property type="match status" value="2"/>
</dbReference>
<evidence type="ECO:0000259" key="27">
    <source>
        <dbReference type="PROSITE" id="PS50923"/>
    </source>
</evidence>
<keyword evidence="7 23" id="KW-0732">Signal</keyword>
<reference evidence="29 30" key="1">
    <citation type="journal article" date="2020" name="Nature">
        <title>Six reference-quality genomes reveal evolution of bat adaptations.</title>
        <authorList>
            <person name="Jebb D."/>
            <person name="Huang Z."/>
            <person name="Pippel M."/>
            <person name="Hughes G.M."/>
            <person name="Lavrichenko K."/>
            <person name="Devanna P."/>
            <person name="Winkler S."/>
            <person name="Jermiin L.S."/>
            <person name="Skirmuntt E.C."/>
            <person name="Katzourakis A."/>
            <person name="Burkitt-Gray L."/>
            <person name="Ray D.A."/>
            <person name="Sullivan K.A.M."/>
            <person name="Roscito J.G."/>
            <person name="Kirilenko B.M."/>
            <person name="Davalos L.M."/>
            <person name="Corthals A.P."/>
            <person name="Power M.L."/>
            <person name="Jones G."/>
            <person name="Ransome R.D."/>
            <person name="Dechmann D.K.N."/>
            <person name="Locatelli A.G."/>
            <person name="Puechmaille S.J."/>
            <person name="Fedrigo O."/>
            <person name="Jarvis E.D."/>
            <person name="Hiller M."/>
            <person name="Vernes S.C."/>
            <person name="Myers E.W."/>
            <person name="Teeling E.C."/>
        </authorList>
    </citation>
    <scope>NUCLEOTIDE SEQUENCE [LARGE SCALE GENOMIC DNA]</scope>
    <source>
        <strain evidence="29">MRouAeg1</strain>
        <tissue evidence="29">Muscle</tissue>
    </source>
</reference>
<dbReference type="PANTHER" id="PTHR22804">
    <property type="entry name" value="AGGRECAN/VERSICAN PROTEOGLYCAN"/>
    <property type="match status" value="1"/>
</dbReference>
<dbReference type="FunFam" id="2.60.40.10:FF:000571">
    <property type="entry name" value="Neurocan core protein"/>
    <property type="match status" value="1"/>
</dbReference>
<comment type="function">
    <text evidence="16">May modulate neuronal adhesion and neurite growth during development by binding to neural cell adhesion molecules (NG-CAM and N-CAM). Chondroitin sulfate proteoglycan; binds to hyaluronic acid.</text>
</comment>
<feature type="domain" description="Link" evidence="28">
    <location>
        <begin position="263"/>
        <end position="361"/>
    </location>
</feature>
<dbReference type="GO" id="GO:0045202">
    <property type="term" value="C:synapse"/>
    <property type="evidence" value="ECO:0007669"/>
    <property type="project" value="TreeGrafter"/>
</dbReference>
<dbReference type="PROSITE" id="PS00022">
    <property type="entry name" value="EGF_1"/>
    <property type="match status" value="2"/>
</dbReference>
<feature type="domain" description="EGF-like" evidence="24">
    <location>
        <begin position="1046"/>
        <end position="1082"/>
    </location>
</feature>
<evidence type="ECO:0000256" key="14">
    <source>
        <dbReference type="ARBA" id="ARBA00023180"/>
    </source>
</evidence>
<evidence type="ECO:0000259" key="28">
    <source>
        <dbReference type="PROSITE" id="PS50963"/>
    </source>
</evidence>
<dbReference type="PANTHER" id="PTHR22804:SF24">
    <property type="entry name" value="NEUROCAN CORE PROTEIN"/>
    <property type="match status" value="1"/>
</dbReference>
<evidence type="ECO:0000256" key="12">
    <source>
        <dbReference type="ARBA" id="ARBA00022974"/>
    </source>
</evidence>
<dbReference type="FunFam" id="3.10.100.10:FF:000011">
    <property type="entry name" value="Aggrecan core protein"/>
    <property type="match status" value="1"/>
</dbReference>
<feature type="region of interest" description="Disordered" evidence="22">
    <location>
        <begin position="1022"/>
        <end position="1049"/>
    </location>
</feature>
<dbReference type="FunFam" id="2.10.70.10:FF:000003">
    <property type="entry name" value="Versican core protein"/>
    <property type="match status" value="1"/>
</dbReference>
<dbReference type="GO" id="GO:0010001">
    <property type="term" value="P:glial cell differentiation"/>
    <property type="evidence" value="ECO:0007669"/>
    <property type="project" value="TreeGrafter"/>
</dbReference>
<dbReference type="PROSITE" id="PS01186">
    <property type="entry name" value="EGF_2"/>
    <property type="match status" value="1"/>
</dbReference>
<dbReference type="SMART" id="SM00034">
    <property type="entry name" value="CLECT"/>
    <property type="match status" value="1"/>
</dbReference>
<dbReference type="Pfam" id="PF00084">
    <property type="entry name" value="Sushi"/>
    <property type="match status" value="1"/>
</dbReference>
<dbReference type="FunFam" id="3.10.100.10:FF:000002">
    <property type="entry name" value="Hyaluronan proteoglycan link protein 1"/>
    <property type="match status" value="1"/>
</dbReference>
<dbReference type="Pfam" id="PF00059">
    <property type="entry name" value="Lectin_C"/>
    <property type="match status" value="1"/>
</dbReference>
<evidence type="ECO:0000256" key="7">
    <source>
        <dbReference type="ARBA" id="ARBA00022729"/>
    </source>
</evidence>
<evidence type="ECO:0000259" key="26">
    <source>
        <dbReference type="PROSITE" id="PS50835"/>
    </source>
</evidence>
<dbReference type="SMART" id="SM00409">
    <property type="entry name" value="IG"/>
    <property type="match status" value="1"/>
</dbReference>
<dbReference type="Proteomes" id="UP000593571">
    <property type="component" value="Unassembled WGS sequence"/>
</dbReference>
<sequence>MEATSVWALGLLVLQMLLLVAGEQDTKDTTAASTTVMEKELSMQKVGSGSVRAALAELVALPCLFTLQPQPGAAREAPRIKWTKVRTASGQWQDLPILVAKDNMVRVAKGWQGRVSLPTYPRHRANATLLLGPLRASDSGLYRCQVVRGIEDEQDLVSLEVTGVVFHYRAAQDRYALTFVEAQEACRLSSATIAAPRHLQAAFEDGFDNCDAGWLSDRTVRYPITQSRPGCYGDRSSLPGVRSYGRRDPRELYDVYCFARELGGEVFYVGPARRLTLAGARAQCRRQGAALASVGQLHLAWHEGLDQCDPGWLADGSVRYPIQTPRRRCGGPAPGVRTVYRFANRTGFPAPVARFDAYCFRAHHPTPQLGDPETPSSGDEGEILSAEGPPARELEPSLGEEEVVTPDSQEPLVSSGEEEPLILAEKQESRETPSPTLGGPTLASRPALEAEEVWPSTVAPHPSSVETGTSEATPAEPMPKRKGRFKGLNGRHFQQKESQQGLEGQLKASAQPPTPEAAGNHVEPPLATGATDTSGSGQSQSPWAILTNEVDVPGAGSPGGRSPPEPWLWPPTVVPPSIPGPSRAVGLGLEEAKSPSVRLATPNLPWSSSKAKAQAPSPSKGPSTAPWEASPTVTSLDLPVMAMLRAPKLWLLPHPTPFPSQASGVKGHSEAIATAPSSTVSETQASPQDPIIPEVYSLPSSLDLTRQGGEAMFLTFGGHKAGSPTASSQVATDIQAGASPNSPRADFGEIGGASPTGLSRAEHPRSSPQASLDRNVAVHFTPVEMATEPIGVRGISGSESEVFSTAESPNSSSQATVDEAQGTWPSLHSKGLGPHLPSAPSGGSGVSLIPGVTPNLESWAATDRGATVGPTDSMATLDPSDPGGIWEPRSHVVAVAENPTLSPLVSVDTSVVMSLMSLGQGDKVGVLATSTMASSSSQAHPEPEGQMVTQGALGALAPPHEGSPPWESALPAWTPMAASTDEPVSVSSGEPTVRWDSPSTLPPAPQVLDEFEVEVLAGSAGVEEAASGEEPALPGTPANGSAEQSPSDPCENNPCLHGGTCRANGTMYGCSCDQGFTGENCEIDIDDCVSSPCENGGTCIDEVNAFICLCLPSYGGSLCEKDTEGCDHSWHKFQGHCYRYFAHRRAWEDAERDCRRRAGHLTSVHSPEEHSFINSFGRENTWIGLNDRIVERDFQWTDNTGLQYENWRENQPDNFFAGGEDCVVMVAHESGRWNDVPCNYNLPYVCKKGTVLCGPPPAVENALPVGARKAKYNVHATVRYQCDEGFSQHHVAVIRCQSNGKWDRPQIVCTKPRRSHRMRRHHHHHQHHHQRRHHKSRKERRKHKKHPAEDWEKEEGNFC</sequence>
<dbReference type="InterPro" id="IPR035976">
    <property type="entry name" value="Sushi/SCR/CCP_sf"/>
</dbReference>
<evidence type="ECO:0000259" key="24">
    <source>
        <dbReference type="PROSITE" id="PS50026"/>
    </source>
</evidence>
<evidence type="ECO:0000256" key="6">
    <source>
        <dbReference type="ARBA" id="ARBA00022659"/>
    </source>
</evidence>
<keyword evidence="4" id="KW-0272">Extracellular matrix</keyword>
<dbReference type="InterPro" id="IPR003599">
    <property type="entry name" value="Ig_sub"/>
</dbReference>
<feature type="disulfide bond" evidence="21">
    <location>
        <begin position="210"/>
        <end position="231"/>
    </location>
</feature>
<evidence type="ECO:0000256" key="20">
    <source>
        <dbReference type="PROSITE-ProRule" id="PRU00302"/>
    </source>
</evidence>
<dbReference type="Pfam" id="PF00193">
    <property type="entry name" value="Xlink"/>
    <property type="match status" value="2"/>
</dbReference>
<keyword evidence="13 19" id="KW-1015">Disulfide bond</keyword>
<dbReference type="PROSITE" id="PS50041">
    <property type="entry name" value="C_TYPE_LECTIN_2"/>
    <property type="match status" value="1"/>
</dbReference>
<dbReference type="PROSITE" id="PS01241">
    <property type="entry name" value="LINK_1"/>
    <property type="match status" value="1"/>
</dbReference>
<feature type="region of interest" description="Disordered" evidence="22">
    <location>
        <begin position="799"/>
        <end position="848"/>
    </location>
</feature>
<evidence type="ECO:0000256" key="13">
    <source>
        <dbReference type="ARBA" id="ARBA00023157"/>
    </source>
</evidence>
<feature type="region of interest" description="Disordered" evidence="22">
    <location>
        <begin position="364"/>
        <end position="417"/>
    </location>
</feature>
<dbReference type="PROSITE" id="PS00010">
    <property type="entry name" value="ASX_HYDROXYL"/>
    <property type="match status" value="1"/>
</dbReference>
<dbReference type="OrthoDB" id="441660at2759"/>
<evidence type="ECO:0000313" key="29">
    <source>
        <dbReference type="EMBL" id="KAF6401834.1"/>
    </source>
</evidence>
<dbReference type="SUPFAM" id="SSF57535">
    <property type="entry name" value="Complement control module/SCR domain"/>
    <property type="match status" value="1"/>
</dbReference>
<evidence type="ECO:0000256" key="21">
    <source>
        <dbReference type="PROSITE-ProRule" id="PRU00323"/>
    </source>
</evidence>
<evidence type="ECO:0000256" key="10">
    <source>
        <dbReference type="ARBA" id="ARBA00022837"/>
    </source>
</evidence>
<evidence type="ECO:0000256" key="1">
    <source>
        <dbReference type="ARBA" id="ARBA00004498"/>
    </source>
</evidence>
<evidence type="ECO:0000256" key="5">
    <source>
        <dbReference type="ARBA" id="ARBA00022536"/>
    </source>
</evidence>
<feature type="compositionally biased region" description="Polar residues" evidence="22">
    <location>
        <begin position="530"/>
        <end position="542"/>
    </location>
</feature>
<dbReference type="InterPro" id="IPR000742">
    <property type="entry name" value="EGF"/>
</dbReference>
<dbReference type="InterPro" id="IPR013783">
    <property type="entry name" value="Ig-like_fold"/>
</dbReference>
<comment type="subcellular location">
    <subcellularLocation>
        <location evidence="1">Secreted</location>
        <location evidence="1">Extracellular space</location>
        <location evidence="1">Extracellular matrix</location>
    </subcellularLocation>
</comment>
<keyword evidence="30" id="KW-1185">Reference proteome</keyword>
<dbReference type="InterPro" id="IPR016186">
    <property type="entry name" value="C-type_lectin-like/link_sf"/>
</dbReference>
<evidence type="ECO:0000256" key="4">
    <source>
        <dbReference type="ARBA" id="ARBA00022530"/>
    </source>
</evidence>
<evidence type="ECO:0000256" key="23">
    <source>
        <dbReference type="SAM" id="SignalP"/>
    </source>
</evidence>
<dbReference type="InterPro" id="IPR018097">
    <property type="entry name" value="EGF_Ca-bd_CS"/>
</dbReference>
<evidence type="ECO:0000256" key="18">
    <source>
        <dbReference type="ARBA" id="ARBA00075743"/>
    </source>
</evidence>
<dbReference type="InterPro" id="IPR000538">
    <property type="entry name" value="Link_dom"/>
</dbReference>
<organism evidence="29 30">
    <name type="scientific">Rousettus aegyptiacus</name>
    <name type="common">Egyptian fruit bat</name>
    <name type="synonym">Pteropus aegyptiacus</name>
    <dbReference type="NCBI Taxonomy" id="9407"/>
    <lineage>
        <taxon>Eukaryota</taxon>
        <taxon>Metazoa</taxon>
        <taxon>Chordata</taxon>
        <taxon>Craniata</taxon>
        <taxon>Vertebrata</taxon>
        <taxon>Euteleostomi</taxon>
        <taxon>Mammalia</taxon>
        <taxon>Eutheria</taxon>
        <taxon>Laurasiatheria</taxon>
        <taxon>Chiroptera</taxon>
        <taxon>Yinpterochiroptera</taxon>
        <taxon>Pteropodoidea</taxon>
        <taxon>Pteropodidae</taxon>
        <taxon>Rousettinae</taxon>
        <taxon>Rousettus</taxon>
    </lineage>
</organism>
<feature type="region of interest" description="Disordered" evidence="22">
    <location>
        <begin position="736"/>
        <end position="775"/>
    </location>
</feature>
<evidence type="ECO:0000256" key="15">
    <source>
        <dbReference type="ARBA" id="ARBA00023319"/>
    </source>
</evidence>
<feature type="compositionally biased region" description="Low complexity" evidence="22">
    <location>
        <begin position="607"/>
        <end position="623"/>
    </location>
</feature>
<evidence type="ECO:0000256" key="17">
    <source>
        <dbReference type="ARBA" id="ARBA00073685"/>
    </source>
</evidence>
<dbReference type="InterPro" id="IPR000152">
    <property type="entry name" value="EGF-type_Asp/Asn_hydroxyl_site"/>
</dbReference>
<dbReference type="InterPro" id="IPR001881">
    <property type="entry name" value="EGF-like_Ca-bd_dom"/>
</dbReference>
<comment type="caution">
    <text evidence="29">The sequence shown here is derived from an EMBL/GenBank/DDBJ whole genome shotgun (WGS) entry which is preliminary data.</text>
</comment>
<dbReference type="GO" id="GO:0007417">
    <property type="term" value="P:central nervous system development"/>
    <property type="evidence" value="ECO:0007669"/>
    <property type="project" value="TreeGrafter"/>
</dbReference>
<dbReference type="PROSITE" id="PS01187">
    <property type="entry name" value="EGF_CA"/>
    <property type="match status" value="1"/>
</dbReference>